<dbReference type="InterPro" id="IPR051164">
    <property type="entry name" value="NmrA-like_oxidored"/>
</dbReference>
<gene>
    <name evidence="5" type="primary">NMRAL1</name>
    <name evidence="5" type="ORF">AOXY_G13816</name>
</gene>
<organism evidence="5 6">
    <name type="scientific">Acipenser oxyrinchus oxyrinchus</name>
    <dbReference type="NCBI Taxonomy" id="40147"/>
    <lineage>
        <taxon>Eukaryota</taxon>
        <taxon>Metazoa</taxon>
        <taxon>Chordata</taxon>
        <taxon>Craniata</taxon>
        <taxon>Vertebrata</taxon>
        <taxon>Euteleostomi</taxon>
        <taxon>Actinopterygii</taxon>
        <taxon>Chondrostei</taxon>
        <taxon>Acipenseriformes</taxon>
        <taxon>Acipenseridae</taxon>
        <taxon>Acipenser</taxon>
    </lineage>
</organism>
<dbReference type="Gene3D" id="3.40.50.720">
    <property type="entry name" value="NAD(P)-binding Rossmann-like Domain"/>
    <property type="match status" value="1"/>
</dbReference>
<dbReference type="PANTHER" id="PTHR42748">
    <property type="entry name" value="NITROGEN METABOLITE REPRESSION PROTEIN NMRA FAMILY MEMBER"/>
    <property type="match status" value="1"/>
</dbReference>
<evidence type="ECO:0000313" key="6">
    <source>
        <dbReference type="Proteomes" id="UP001230051"/>
    </source>
</evidence>
<keyword evidence="2" id="KW-0521">NADP</keyword>
<dbReference type="InterPro" id="IPR008030">
    <property type="entry name" value="NmrA-like"/>
</dbReference>
<protein>
    <recommendedName>
        <fullName evidence="3">NmrA-like family domain-containing protein 1</fullName>
    </recommendedName>
</protein>
<dbReference type="GO" id="GO:0005634">
    <property type="term" value="C:nucleus"/>
    <property type="evidence" value="ECO:0007669"/>
    <property type="project" value="TreeGrafter"/>
</dbReference>
<dbReference type="Gene3D" id="3.90.25.10">
    <property type="entry name" value="UDP-galactose 4-epimerase, domain 1"/>
    <property type="match status" value="1"/>
</dbReference>
<feature type="domain" description="NmrA-like" evidence="4">
    <location>
        <begin position="2"/>
        <end position="273"/>
    </location>
</feature>
<dbReference type="Proteomes" id="UP001230051">
    <property type="component" value="Unassembled WGS sequence"/>
</dbReference>
<comment type="caution">
    <text evidence="5">The sequence shown here is derived from an EMBL/GenBank/DDBJ whole genome shotgun (WGS) entry which is preliminary data.</text>
</comment>
<proteinExistence type="inferred from homology"/>
<dbReference type="SUPFAM" id="SSF51735">
    <property type="entry name" value="NAD(P)-binding Rossmann-fold domains"/>
    <property type="match status" value="1"/>
</dbReference>
<evidence type="ECO:0000259" key="4">
    <source>
        <dbReference type="Pfam" id="PF05368"/>
    </source>
</evidence>
<dbReference type="InterPro" id="IPR036291">
    <property type="entry name" value="NAD(P)-bd_dom_sf"/>
</dbReference>
<accession>A0AAD8G2F4</accession>
<name>A0AAD8G2F4_ACIOX</name>
<dbReference type="EMBL" id="JAGXEW010000012">
    <property type="protein sequence ID" value="KAK1165318.1"/>
    <property type="molecule type" value="Genomic_DNA"/>
</dbReference>
<comment type="similarity">
    <text evidence="1">Belongs to the NmrA-type oxidoreductase family.</text>
</comment>
<evidence type="ECO:0000256" key="2">
    <source>
        <dbReference type="ARBA" id="ARBA00022857"/>
    </source>
</evidence>
<dbReference type="PANTHER" id="PTHR42748:SF7">
    <property type="entry name" value="NMRA LIKE REDOX SENSOR 1-RELATED"/>
    <property type="match status" value="1"/>
</dbReference>
<keyword evidence="6" id="KW-1185">Reference proteome</keyword>
<dbReference type="Pfam" id="PF05368">
    <property type="entry name" value="NmrA"/>
    <property type="match status" value="1"/>
</dbReference>
<evidence type="ECO:0000256" key="3">
    <source>
        <dbReference type="ARBA" id="ARBA00040296"/>
    </source>
</evidence>
<dbReference type="AlphaFoldDB" id="A0AAD8G2F4"/>
<sequence>MDTVTVFGADVEEGHSVAVALLQDGTFRVRVVVQDLNSPLAQRLKVSGAETVGVDFNNSTSIQGALKGAAKCFAVTSTDFTAADPLQCEIQQGYGIADACKQNNINHLVFWGSHHVHRRYGLPARHMDAKACINDYMNEIALPKTELIIPFFYEHFLTSFKPVQAGLDCYKIAIPMGETAMDSISIKQVGPIVTAILKHSHNWIRKSCLLSADKMRIDEYAAILTKHLHPKQFKDSRISVRTFVEDYKGPGAEDFGNMFEFWKKGAQKTNAAITSSLCPEIQRFSEWVSANREFIISTLEKESS</sequence>
<reference evidence="5" key="1">
    <citation type="submission" date="2022-02" db="EMBL/GenBank/DDBJ databases">
        <title>Atlantic sturgeon de novo genome assembly.</title>
        <authorList>
            <person name="Stock M."/>
            <person name="Klopp C."/>
            <person name="Guiguen Y."/>
            <person name="Cabau C."/>
            <person name="Parinello H."/>
            <person name="Santidrian Yebra-Pimentel E."/>
            <person name="Kuhl H."/>
            <person name="Dirks R.P."/>
            <person name="Guessner J."/>
            <person name="Wuertz S."/>
            <person name="Du K."/>
            <person name="Schartl M."/>
        </authorList>
    </citation>
    <scope>NUCLEOTIDE SEQUENCE</scope>
    <source>
        <strain evidence="5">STURGEONOMICS-FGT-2020</strain>
        <tissue evidence="5">Whole blood</tissue>
    </source>
</reference>
<evidence type="ECO:0000256" key="1">
    <source>
        <dbReference type="ARBA" id="ARBA00006328"/>
    </source>
</evidence>
<evidence type="ECO:0000313" key="5">
    <source>
        <dbReference type="EMBL" id="KAK1165318.1"/>
    </source>
</evidence>